<dbReference type="NCBIfam" id="TIGR01200">
    <property type="entry name" value="GLPGLI"/>
    <property type="match status" value="1"/>
</dbReference>
<feature type="chain" id="PRO_5012461536" evidence="1">
    <location>
        <begin position="19"/>
        <end position="262"/>
    </location>
</feature>
<proteinExistence type="predicted"/>
<keyword evidence="3" id="KW-1185">Reference proteome</keyword>
<keyword evidence="1" id="KW-0732">Signal</keyword>
<feature type="signal peptide" evidence="1">
    <location>
        <begin position="1"/>
        <end position="18"/>
    </location>
</feature>
<accession>A0A1W2AUZ5</accession>
<dbReference type="OrthoDB" id="1068986at2"/>
<dbReference type="RefSeq" id="WP_084017301.1">
    <property type="nucleotide sequence ID" value="NZ_FWXS01000005.1"/>
</dbReference>
<name>A0A1W2AUZ5_9FLAO</name>
<dbReference type="AlphaFoldDB" id="A0A1W2AUZ5"/>
<dbReference type="Pfam" id="PF22252">
    <property type="entry name" value="PNGase_F-II_N"/>
    <property type="match status" value="1"/>
</dbReference>
<reference evidence="2 3" key="1">
    <citation type="submission" date="2017-04" db="EMBL/GenBank/DDBJ databases">
        <authorList>
            <person name="Afonso C.L."/>
            <person name="Miller P.J."/>
            <person name="Scott M.A."/>
            <person name="Spackman E."/>
            <person name="Goraichik I."/>
            <person name="Dimitrov K.M."/>
            <person name="Suarez D.L."/>
            <person name="Swayne D.E."/>
        </authorList>
    </citation>
    <scope>NUCLEOTIDE SEQUENCE [LARGE SCALE GENOMIC DNA]</scope>
    <source>
        <strain evidence="2 3">CGMCC 1.12708</strain>
    </source>
</reference>
<organism evidence="2 3">
    <name type="scientific">Moheibacter sediminis</name>
    <dbReference type="NCBI Taxonomy" id="1434700"/>
    <lineage>
        <taxon>Bacteria</taxon>
        <taxon>Pseudomonadati</taxon>
        <taxon>Bacteroidota</taxon>
        <taxon>Flavobacteriia</taxon>
        <taxon>Flavobacteriales</taxon>
        <taxon>Weeksellaceae</taxon>
        <taxon>Moheibacter</taxon>
    </lineage>
</organism>
<dbReference type="Proteomes" id="UP000192393">
    <property type="component" value="Unassembled WGS sequence"/>
</dbReference>
<dbReference type="EMBL" id="FWXS01000005">
    <property type="protein sequence ID" value="SMC64513.1"/>
    <property type="molecule type" value="Genomic_DNA"/>
</dbReference>
<sequence length="262" mass="29729">MKKYLIPFLILTSMSLFAQEKLIVEYESRIEFDVNKGFVMTTTTDGGSSNTKIGANKEMEDKLKEAMNKPSYYNLILTPDESEFKIVEKVTNDQPSEGGMQIKISSGGGTTYKNLKEKISLKAVSSFNQDFLISDSLQNYDWKITRESKEILGYEVRKAEAIADSITNIIAWYAPKLTYKDGPDVYSGLPGLIMEIEINSDSQQKGKRKISYKAISLNVINDKKGIERPKKGKKLTQDEFTKWNKEQMEKMKEMYGGGVDKD</sequence>
<protein>
    <submittedName>
        <fullName evidence="2">GLPGLI family protein</fullName>
    </submittedName>
</protein>
<evidence type="ECO:0000256" key="1">
    <source>
        <dbReference type="SAM" id="SignalP"/>
    </source>
</evidence>
<evidence type="ECO:0000313" key="3">
    <source>
        <dbReference type="Proteomes" id="UP000192393"/>
    </source>
</evidence>
<dbReference type="InterPro" id="IPR005901">
    <property type="entry name" value="GLPGLI"/>
</dbReference>
<evidence type="ECO:0000313" key="2">
    <source>
        <dbReference type="EMBL" id="SMC64513.1"/>
    </source>
</evidence>
<gene>
    <name evidence="2" type="ORF">SAMN06296427_10593</name>
</gene>
<dbReference type="STRING" id="1434700.SAMN06296427_10593"/>